<sequence length="90" mass="10633">FYVFFPIFLYYSFLKLVGFFPSWDHCSLFRHLSRVRTPAPHSLWNPLQIVEGCYQIPPHLLFCRLNNPSSLSLSSYVMQPVWDPQGRNVL</sequence>
<dbReference type="Ensembl" id="ENSCABT00000004474.1">
    <property type="protein sequence ID" value="ENSCABP00000004120.1"/>
    <property type="gene ID" value="ENSCABG00000003113.1"/>
</dbReference>
<proteinExistence type="predicted"/>
<evidence type="ECO:0000313" key="2">
    <source>
        <dbReference type="Proteomes" id="UP000694404"/>
    </source>
</evidence>
<accession>A0A8C0G687</accession>
<reference evidence="1" key="2">
    <citation type="submission" date="2025-09" db="UniProtKB">
        <authorList>
            <consortium name="Ensembl"/>
        </authorList>
    </citation>
    <scope>IDENTIFICATION</scope>
</reference>
<dbReference type="Proteomes" id="UP000694404">
    <property type="component" value="Unplaced"/>
</dbReference>
<keyword evidence="2" id="KW-1185">Reference proteome</keyword>
<name>A0A8C0G687_CHEAB</name>
<protein>
    <submittedName>
        <fullName evidence="1">Uncharacterized protein</fullName>
    </submittedName>
</protein>
<evidence type="ECO:0000313" key="1">
    <source>
        <dbReference type="Ensembl" id="ENSCABP00000004120.1"/>
    </source>
</evidence>
<organism evidence="1 2">
    <name type="scientific">Chelonoidis abingdonii</name>
    <name type="common">Abingdon island giant tortoise</name>
    <name type="synonym">Testudo abingdonii</name>
    <dbReference type="NCBI Taxonomy" id="106734"/>
    <lineage>
        <taxon>Eukaryota</taxon>
        <taxon>Metazoa</taxon>
        <taxon>Chordata</taxon>
        <taxon>Craniata</taxon>
        <taxon>Vertebrata</taxon>
        <taxon>Euteleostomi</taxon>
        <taxon>Archelosauria</taxon>
        <taxon>Testudinata</taxon>
        <taxon>Testudines</taxon>
        <taxon>Cryptodira</taxon>
        <taxon>Durocryptodira</taxon>
        <taxon>Testudinoidea</taxon>
        <taxon>Testudinidae</taxon>
        <taxon>Chelonoidis</taxon>
    </lineage>
</organism>
<dbReference type="AlphaFoldDB" id="A0A8C0G687"/>
<reference evidence="1" key="1">
    <citation type="submission" date="2025-08" db="UniProtKB">
        <authorList>
            <consortium name="Ensembl"/>
        </authorList>
    </citation>
    <scope>IDENTIFICATION</scope>
</reference>